<evidence type="ECO:0000313" key="2">
    <source>
        <dbReference type="WBParaSite" id="ES5_v2.g868.t1"/>
    </source>
</evidence>
<evidence type="ECO:0000313" key="1">
    <source>
        <dbReference type="Proteomes" id="UP000887579"/>
    </source>
</evidence>
<organism evidence="1 2">
    <name type="scientific">Panagrolaimus sp. ES5</name>
    <dbReference type="NCBI Taxonomy" id="591445"/>
    <lineage>
        <taxon>Eukaryota</taxon>
        <taxon>Metazoa</taxon>
        <taxon>Ecdysozoa</taxon>
        <taxon>Nematoda</taxon>
        <taxon>Chromadorea</taxon>
        <taxon>Rhabditida</taxon>
        <taxon>Tylenchina</taxon>
        <taxon>Panagrolaimomorpha</taxon>
        <taxon>Panagrolaimoidea</taxon>
        <taxon>Panagrolaimidae</taxon>
        <taxon>Panagrolaimus</taxon>
    </lineage>
</organism>
<sequence>MEHDQYALHGVNAEEEEDEDELQHLGFLLEILQKNSSNAFLLALNAVDGMSPLDFIPQPRLCRTFLPRRRFNPAQFFLHTGFSGDEAEKVLDFIGESIRRRTLCSHALTLSDVFVTGMAALRHGGDYASIGAIVGVHPSTVARVIPEYVNAVISKMSHFINAEVSTSNWKHHQQVFYRKYGLPFIIGALDGSLIPLRNIGTEKDR</sequence>
<dbReference type="Proteomes" id="UP000887579">
    <property type="component" value="Unplaced"/>
</dbReference>
<accession>A0AC34GV15</accession>
<dbReference type="WBParaSite" id="ES5_v2.g868.t1">
    <property type="protein sequence ID" value="ES5_v2.g868.t1"/>
    <property type="gene ID" value="ES5_v2.g868"/>
</dbReference>
<name>A0AC34GV15_9BILA</name>
<reference evidence="2" key="1">
    <citation type="submission" date="2022-11" db="UniProtKB">
        <authorList>
            <consortium name="WormBaseParasite"/>
        </authorList>
    </citation>
    <scope>IDENTIFICATION</scope>
</reference>
<proteinExistence type="predicted"/>
<protein>
    <submittedName>
        <fullName evidence="2">Uncharacterized protein</fullName>
    </submittedName>
</protein>